<dbReference type="AlphaFoldDB" id="D4ZG31"/>
<comment type="function">
    <text evidence="6 7">Catalyzes amidations at positions B, D, E, and G on adenosylcobyrinic A,C-diamide. NH(2) groups are provided by glutamine, and one molecule of ATP is hydrogenolyzed for each amidation.</text>
</comment>
<comment type="similarity">
    <text evidence="2 7">Belongs to the CobB/CobQ family. CobQ subfamily.</text>
</comment>
<dbReference type="SUPFAM" id="SSF52317">
    <property type="entry name" value="Class I glutamine amidotransferase-like"/>
    <property type="match status" value="1"/>
</dbReference>
<sequence length="531" mass="57255">MGAARVLMVQGTTSDAGKSTLVAGLCRLFARQGRRVAPFKPQNMALNSAVTADGGEIGRAQALQAVACGLPLHTDFNPILLKPSSDTGAQVIVQGQALDQMEAKTFFGLSKYQADVSGDECQPGYRVKAMSAVLDSFSRLTHGYEMVMVEGAGSPAEINLREGDIANMGFAEAVDCPVIIIADIDKGGVFAHLVGTLALLSDSEQARVKGFVINRFRGDIALLQSGLDWLEEYTNKPVLGVLPYLHDLHLDAEDALTPAPDKSTQTRLKVLVLVFPRISNHTDFDPLRLNPHIEFNYVSMQTQAESQSELGVLPPADLIILPGSKNVRGDLEFLRQQAWDIGIKKHLRYGGKVLGICGGYQMLGQLIDDPSGVEGRPGVSAGLGLLPLFTELQSKKVLRQVTGELSLLGEQAEVKGYEIHCGESRQQTQVKGLIQPLSLTPQNSVLDGASTTEGAFHDGMLAEDGQVLGTYLHGLFDSADACALLLKWAGMADAKPIDIDAIRDQQLNRFADQLEKDLDMDKLEQILGART</sequence>
<evidence type="ECO:0000256" key="1">
    <source>
        <dbReference type="ARBA" id="ARBA00004953"/>
    </source>
</evidence>
<dbReference type="SUPFAM" id="SSF52540">
    <property type="entry name" value="P-loop containing nucleoside triphosphate hydrolases"/>
    <property type="match status" value="1"/>
</dbReference>
<dbReference type="NCBIfam" id="TIGR00313">
    <property type="entry name" value="cobQ"/>
    <property type="match status" value="1"/>
</dbReference>
<dbReference type="InterPro" id="IPR027417">
    <property type="entry name" value="P-loop_NTPase"/>
</dbReference>
<dbReference type="Proteomes" id="UP000002350">
    <property type="component" value="Chromosome"/>
</dbReference>
<feature type="active site" evidence="7">
    <location>
        <position position="473"/>
    </location>
</feature>
<evidence type="ECO:0000256" key="4">
    <source>
        <dbReference type="ARBA" id="ARBA00022573"/>
    </source>
</evidence>
<proteinExistence type="inferred from homology"/>
<evidence type="ECO:0000313" key="11">
    <source>
        <dbReference type="Proteomes" id="UP000002350"/>
    </source>
</evidence>
<dbReference type="GO" id="GO:0015420">
    <property type="term" value="F:ABC-type vitamin B12 transporter activity"/>
    <property type="evidence" value="ECO:0007669"/>
    <property type="project" value="UniProtKB-UniRule"/>
</dbReference>
<comment type="pathway">
    <text evidence="1 7">Cofactor biosynthesis; adenosylcobalamin biosynthesis.</text>
</comment>
<keyword evidence="11" id="KW-1185">Reference proteome</keyword>
<evidence type="ECO:0000256" key="2">
    <source>
        <dbReference type="ARBA" id="ARBA00006205"/>
    </source>
</evidence>
<dbReference type="NCBIfam" id="NF001989">
    <property type="entry name" value="PRK00784.1"/>
    <property type="match status" value="1"/>
</dbReference>
<dbReference type="InterPro" id="IPR029062">
    <property type="entry name" value="Class_I_gatase-like"/>
</dbReference>
<dbReference type="HOGENOM" id="CLU_019250_2_2_6"/>
<dbReference type="InterPro" id="IPR011698">
    <property type="entry name" value="GATase_3"/>
</dbReference>
<dbReference type="STRING" id="637905.SVI_0659"/>
<dbReference type="CDD" id="cd01750">
    <property type="entry name" value="GATase1_CobQ"/>
    <property type="match status" value="1"/>
</dbReference>
<dbReference type="InterPro" id="IPR004459">
    <property type="entry name" value="CobQ_synth"/>
</dbReference>
<dbReference type="CDD" id="cd05389">
    <property type="entry name" value="CobQ_N"/>
    <property type="match status" value="1"/>
</dbReference>
<dbReference type="PANTHER" id="PTHR21343">
    <property type="entry name" value="DETHIOBIOTIN SYNTHETASE"/>
    <property type="match status" value="1"/>
</dbReference>
<reference evidence="11" key="1">
    <citation type="journal article" date="2010" name="Mol. Biosyst.">
        <title>Complete genome sequence and comparative analysis of Shewanella violacea, a psychrophilic and piezophilic bacterium from deep sea floor sediments.</title>
        <authorList>
            <person name="Aono E."/>
            <person name="Baba T."/>
            <person name="Ara T."/>
            <person name="Nishi T."/>
            <person name="Nakamichi T."/>
            <person name="Inamoto E."/>
            <person name="Toyonaga H."/>
            <person name="Hasegawa M."/>
            <person name="Takai Y."/>
            <person name="Okumura Y."/>
            <person name="Baba M."/>
            <person name="Tomita M."/>
            <person name="Kato C."/>
            <person name="Oshima T."/>
            <person name="Nakasone K."/>
            <person name="Mori H."/>
        </authorList>
    </citation>
    <scope>NUCLEOTIDE SEQUENCE [LARGE SCALE GENOMIC DNA]</scope>
    <source>
        <strain evidence="11">JCM 10179 / CIP 106290 / LMG 19151 / DSS12</strain>
    </source>
</reference>
<keyword evidence="4 7" id="KW-0169">Cobalamin biosynthesis</keyword>
<dbReference type="PANTHER" id="PTHR21343:SF1">
    <property type="entry name" value="COBYRIC ACID SYNTHASE"/>
    <property type="match status" value="1"/>
</dbReference>
<accession>D4ZG31</accession>
<dbReference type="GO" id="GO:0009236">
    <property type="term" value="P:cobalamin biosynthetic process"/>
    <property type="evidence" value="ECO:0007669"/>
    <property type="project" value="UniProtKB-UniRule"/>
</dbReference>
<dbReference type="GO" id="GO:0003824">
    <property type="term" value="F:catalytic activity"/>
    <property type="evidence" value="ECO:0007669"/>
    <property type="project" value="InterPro"/>
</dbReference>
<dbReference type="InterPro" id="IPR002586">
    <property type="entry name" value="CobQ/CobB/MinD/ParA_Nub-bd_dom"/>
</dbReference>
<protein>
    <recommendedName>
        <fullName evidence="3 7">Cobyric acid synthase</fullName>
    </recommendedName>
</protein>
<evidence type="ECO:0000256" key="5">
    <source>
        <dbReference type="ARBA" id="ARBA00022962"/>
    </source>
</evidence>
<evidence type="ECO:0000256" key="3">
    <source>
        <dbReference type="ARBA" id="ARBA00019833"/>
    </source>
</evidence>
<evidence type="ECO:0000256" key="7">
    <source>
        <dbReference type="HAMAP-Rule" id="MF_00028"/>
    </source>
</evidence>
<dbReference type="PROSITE" id="PS51274">
    <property type="entry name" value="GATASE_COBBQ"/>
    <property type="match status" value="1"/>
</dbReference>
<dbReference type="Pfam" id="PF07685">
    <property type="entry name" value="GATase_3"/>
    <property type="match status" value="1"/>
</dbReference>
<dbReference type="InterPro" id="IPR047045">
    <property type="entry name" value="CobQ_N"/>
</dbReference>
<evidence type="ECO:0000259" key="8">
    <source>
        <dbReference type="Pfam" id="PF01656"/>
    </source>
</evidence>
<gene>
    <name evidence="7 10" type="primary">cobQ</name>
    <name evidence="10" type="ordered locus">SVI_0659</name>
</gene>
<organism evidence="10 11">
    <name type="scientific">Shewanella violacea (strain JCM 10179 / CIP 106290 / LMG 19151 / DSS12)</name>
    <dbReference type="NCBI Taxonomy" id="637905"/>
    <lineage>
        <taxon>Bacteria</taxon>
        <taxon>Pseudomonadati</taxon>
        <taxon>Pseudomonadota</taxon>
        <taxon>Gammaproteobacteria</taxon>
        <taxon>Alteromonadales</taxon>
        <taxon>Shewanellaceae</taxon>
        <taxon>Shewanella</taxon>
    </lineage>
</organism>
<feature type="domain" description="CobQ/CobB/MinD/ParA nucleotide binding" evidence="8">
    <location>
        <begin position="7"/>
        <end position="249"/>
    </location>
</feature>
<dbReference type="HAMAP" id="MF_00028">
    <property type="entry name" value="CobQ"/>
    <property type="match status" value="1"/>
</dbReference>
<dbReference type="Gene3D" id="3.40.50.880">
    <property type="match status" value="1"/>
</dbReference>
<feature type="domain" description="CobB/CobQ-like glutamine amidotransferase" evidence="9">
    <location>
        <begin position="269"/>
        <end position="480"/>
    </location>
</feature>
<dbReference type="eggNOG" id="COG1492">
    <property type="taxonomic scope" value="Bacteria"/>
</dbReference>
<dbReference type="InterPro" id="IPR033949">
    <property type="entry name" value="CobQ_GATase1"/>
</dbReference>
<dbReference type="Pfam" id="PF01656">
    <property type="entry name" value="CbiA"/>
    <property type="match status" value="1"/>
</dbReference>
<evidence type="ECO:0000259" key="9">
    <source>
        <dbReference type="Pfam" id="PF07685"/>
    </source>
</evidence>
<feature type="active site" description="Nucleophile" evidence="7">
    <location>
        <position position="357"/>
    </location>
</feature>
<dbReference type="KEGG" id="svo:SVI_0659"/>
<keyword evidence="5 7" id="KW-0315">Glutamine amidotransferase</keyword>
<evidence type="ECO:0000256" key="6">
    <source>
        <dbReference type="ARBA" id="ARBA00025166"/>
    </source>
</evidence>
<dbReference type="Gene3D" id="3.40.50.300">
    <property type="entry name" value="P-loop containing nucleotide triphosphate hydrolases"/>
    <property type="match status" value="1"/>
</dbReference>
<name>D4ZG31_SHEVD</name>
<evidence type="ECO:0000313" key="10">
    <source>
        <dbReference type="EMBL" id="BAJ00630.1"/>
    </source>
</evidence>
<dbReference type="UniPathway" id="UPA00148"/>
<dbReference type="EMBL" id="AP011177">
    <property type="protein sequence ID" value="BAJ00630.1"/>
    <property type="molecule type" value="Genomic_DNA"/>
</dbReference>